<keyword evidence="1 2" id="KW-0238">DNA-binding</keyword>
<organism evidence="5">
    <name type="scientific">Hydrogenobacter sp</name>
    <dbReference type="NCBI Taxonomy" id="2152829"/>
    <lineage>
        <taxon>Bacteria</taxon>
        <taxon>Pseudomonadati</taxon>
        <taxon>Aquificota</taxon>
        <taxon>Aquificia</taxon>
        <taxon>Aquificales</taxon>
        <taxon>Aquificaceae</taxon>
        <taxon>Hydrogenobacter</taxon>
    </lineage>
</organism>
<comment type="subunit">
    <text evidence="2">Homotetramer.</text>
</comment>
<comment type="caution">
    <text evidence="5">The sequence shown here is derived from an EMBL/GenBank/DDBJ whole genome shotgun (WGS) entry which is preliminary data.</text>
</comment>
<gene>
    <name evidence="5" type="primary">ssb</name>
    <name evidence="5" type="ORF">ENO47_03845</name>
</gene>
<feature type="compositionally biased region" description="Basic and acidic residues" evidence="4">
    <location>
        <begin position="123"/>
        <end position="134"/>
    </location>
</feature>
<dbReference type="GO" id="GO:0006260">
    <property type="term" value="P:DNA replication"/>
    <property type="evidence" value="ECO:0007669"/>
    <property type="project" value="UniProtKB-UniRule"/>
</dbReference>
<dbReference type="SUPFAM" id="SSF50249">
    <property type="entry name" value="Nucleic acid-binding proteins"/>
    <property type="match status" value="1"/>
</dbReference>
<dbReference type="HAMAP" id="MF_00984">
    <property type="entry name" value="SSB"/>
    <property type="match status" value="1"/>
</dbReference>
<dbReference type="GO" id="GO:0003697">
    <property type="term" value="F:single-stranded DNA binding"/>
    <property type="evidence" value="ECO:0007669"/>
    <property type="project" value="UniProtKB-UniRule"/>
</dbReference>
<name>A0A7C2VDZ4_9AQUI</name>
<dbReference type="InterPro" id="IPR012340">
    <property type="entry name" value="NA-bd_OB-fold"/>
</dbReference>
<dbReference type="GO" id="GO:0009295">
    <property type="term" value="C:nucleoid"/>
    <property type="evidence" value="ECO:0007669"/>
    <property type="project" value="TreeGrafter"/>
</dbReference>
<reference evidence="5" key="1">
    <citation type="journal article" date="2020" name="mSystems">
        <title>Genome- and Community-Level Interaction Insights into Carbon Utilization and Element Cycling Functions of Hydrothermarchaeota in Hydrothermal Sediment.</title>
        <authorList>
            <person name="Zhou Z."/>
            <person name="Liu Y."/>
            <person name="Xu W."/>
            <person name="Pan J."/>
            <person name="Luo Z.H."/>
            <person name="Li M."/>
        </authorList>
    </citation>
    <scope>NUCLEOTIDE SEQUENCE [LARGE SCALE GENOMIC DNA]</scope>
    <source>
        <strain evidence="5">SpSt-132</strain>
    </source>
</reference>
<accession>A0A7C2VDZ4</accession>
<dbReference type="NCBIfam" id="TIGR00621">
    <property type="entry name" value="ssb"/>
    <property type="match status" value="1"/>
</dbReference>
<evidence type="ECO:0000256" key="3">
    <source>
        <dbReference type="PIRNR" id="PIRNR002070"/>
    </source>
</evidence>
<dbReference type="InterPro" id="IPR011344">
    <property type="entry name" value="ssDNA-bd"/>
</dbReference>
<evidence type="ECO:0000313" key="5">
    <source>
        <dbReference type="EMBL" id="HEW45788.1"/>
    </source>
</evidence>
<dbReference type="AlphaFoldDB" id="A0A7C2VDZ4"/>
<dbReference type="PANTHER" id="PTHR10302:SF27">
    <property type="entry name" value="SINGLE-STRANDED DNA-BINDING PROTEIN"/>
    <property type="match status" value="1"/>
</dbReference>
<comment type="caution">
    <text evidence="2">Lacks conserved residue(s) required for the propagation of feature annotation.</text>
</comment>
<protein>
    <recommendedName>
        <fullName evidence="2 3">Single-stranded DNA-binding protein</fullName>
        <shortName evidence="2">SSB</shortName>
    </recommendedName>
</protein>
<evidence type="ECO:0000256" key="1">
    <source>
        <dbReference type="ARBA" id="ARBA00023125"/>
    </source>
</evidence>
<dbReference type="GO" id="GO:0006310">
    <property type="term" value="P:DNA recombination"/>
    <property type="evidence" value="ECO:0007669"/>
    <property type="project" value="UniProtKB-UniRule"/>
</dbReference>
<keyword evidence="2" id="KW-0227">DNA damage</keyword>
<sequence>MLNRVIIIGRLTKDPVVRYLPSGTQVAEFVLAYNRRYMVGEEWKEESHFFDVKAYGKLAENLGVRISKGYTVVVEGRLVQDRWTDKEGNVQSRVRIVAEGVRIINKPKMEGPTEEVLLKEEEVFSEDLPEKPFNSEDDEIPF</sequence>
<feature type="region of interest" description="Disordered" evidence="4">
    <location>
        <begin position="123"/>
        <end position="142"/>
    </location>
</feature>
<evidence type="ECO:0000256" key="4">
    <source>
        <dbReference type="SAM" id="MobiDB-lite"/>
    </source>
</evidence>
<evidence type="ECO:0000256" key="2">
    <source>
        <dbReference type="HAMAP-Rule" id="MF_00984"/>
    </source>
</evidence>
<dbReference type="PANTHER" id="PTHR10302">
    <property type="entry name" value="SINGLE-STRANDED DNA-BINDING PROTEIN"/>
    <property type="match status" value="1"/>
</dbReference>
<dbReference type="PIRSF" id="PIRSF002070">
    <property type="entry name" value="SSB"/>
    <property type="match status" value="1"/>
</dbReference>
<dbReference type="EMBL" id="DSFP01000033">
    <property type="protein sequence ID" value="HEW45788.1"/>
    <property type="molecule type" value="Genomic_DNA"/>
</dbReference>
<dbReference type="GO" id="GO:0006281">
    <property type="term" value="P:DNA repair"/>
    <property type="evidence" value="ECO:0007669"/>
    <property type="project" value="UniProtKB-UniRule"/>
</dbReference>
<keyword evidence="2" id="KW-0233">DNA recombination</keyword>
<dbReference type="Gene3D" id="2.40.50.140">
    <property type="entry name" value="Nucleic acid-binding proteins"/>
    <property type="match status" value="1"/>
</dbReference>
<dbReference type="Pfam" id="PF00436">
    <property type="entry name" value="SSB"/>
    <property type="match status" value="1"/>
</dbReference>
<dbReference type="CDD" id="cd04496">
    <property type="entry name" value="SSB_OBF"/>
    <property type="match status" value="1"/>
</dbReference>
<feature type="short sequence motif" description="Important for interaction with partner proteins" evidence="2">
    <location>
        <begin position="137"/>
        <end position="142"/>
    </location>
</feature>
<proteinExistence type="inferred from homology"/>
<dbReference type="InterPro" id="IPR000424">
    <property type="entry name" value="Primosome_PriB/ssb"/>
</dbReference>
<keyword evidence="2" id="KW-0235">DNA replication</keyword>
<dbReference type="PROSITE" id="PS50935">
    <property type="entry name" value="SSB"/>
    <property type="match status" value="1"/>
</dbReference>
<keyword evidence="2" id="KW-0234">DNA repair</keyword>
<comment type="function">
    <text evidence="2">Plays an important role in DNA replication, recombination and repair. Binds to ssDNA and to an array of partner proteins to recruit them to their sites of action during DNA metabolism.</text>
</comment>